<evidence type="ECO:0000256" key="5">
    <source>
        <dbReference type="ARBA" id="ARBA00022857"/>
    </source>
</evidence>
<dbReference type="InterPro" id="IPR036291">
    <property type="entry name" value="NAD(P)-bd_dom_sf"/>
</dbReference>
<evidence type="ECO:0000256" key="3">
    <source>
        <dbReference type="ARBA" id="ARBA00022516"/>
    </source>
</evidence>
<gene>
    <name evidence="13" type="ORF">CLUMA_CG015216</name>
</gene>
<protein>
    <recommendedName>
        <fullName evidence="10">Fatty acyl-CoA reductase</fullName>
        <ecNumber evidence="10">1.2.1.84</ecNumber>
    </recommendedName>
</protein>
<dbReference type="Proteomes" id="UP000183832">
    <property type="component" value="Unassembled WGS sequence"/>
</dbReference>
<feature type="domain" description="Fatty acyl-CoA reductase C-terminal" evidence="11">
    <location>
        <begin position="362"/>
        <end position="454"/>
    </location>
</feature>
<evidence type="ECO:0000313" key="14">
    <source>
        <dbReference type="Proteomes" id="UP000183832"/>
    </source>
</evidence>
<evidence type="ECO:0000256" key="10">
    <source>
        <dbReference type="RuleBase" id="RU363097"/>
    </source>
</evidence>
<proteinExistence type="inferred from homology"/>
<comment type="catalytic activity">
    <reaction evidence="9 10">
        <text>a long-chain fatty acyl-CoA + 2 NADPH + 2 H(+) = a long-chain primary fatty alcohol + 2 NADP(+) + CoA</text>
        <dbReference type="Rhea" id="RHEA:52716"/>
        <dbReference type="ChEBI" id="CHEBI:15378"/>
        <dbReference type="ChEBI" id="CHEBI:57287"/>
        <dbReference type="ChEBI" id="CHEBI:57783"/>
        <dbReference type="ChEBI" id="CHEBI:58349"/>
        <dbReference type="ChEBI" id="CHEBI:77396"/>
        <dbReference type="ChEBI" id="CHEBI:83139"/>
        <dbReference type="EC" id="1.2.1.84"/>
    </reaction>
</comment>
<evidence type="ECO:0000256" key="7">
    <source>
        <dbReference type="ARBA" id="ARBA00023098"/>
    </source>
</evidence>
<evidence type="ECO:0000256" key="9">
    <source>
        <dbReference type="ARBA" id="ARBA00052530"/>
    </source>
</evidence>
<comment type="similarity">
    <text evidence="2 10">Belongs to the fatty acyl-CoA reductase family.</text>
</comment>
<keyword evidence="3 10" id="KW-0444">Lipid biosynthesis</keyword>
<dbReference type="AlphaFoldDB" id="A0A1J1INY6"/>
<dbReference type="InterPro" id="IPR033640">
    <property type="entry name" value="FAR_C"/>
</dbReference>
<evidence type="ECO:0000256" key="4">
    <source>
        <dbReference type="ARBA" id="ARBA00022692"/>
    </source>
</evidence>
<comment type="subcellular location">
    <subcellularLocation>
        <location evidence="1">Membrane</location>
        <topology evidence="1">Multi-pass membrane protein</topology>
    </subcellularLocation>
</comment>
<dbReference type="GO" id="GO:0016020">
    <property type="term" value="C:membrane"/>
    <property type="evidence" value="ECO:0007669"/>
    <property type="project" value="UniProtKB-SubCell"/>
</dbReference>
<dbReference type="EMBL" id="CVRI01000057">
    <property type="protein sequence ID" value="CRL01949.1"/>
    <property type="molecule type" value="Genomic_DNA"/>
</dbReference>
<dbReference type="PANTHER" id="PTHR11011">
    <property type="entry name" value="MALE STERILITY PROTEIN 2-RELATED"/>
    <property type="match status" value="1"/>
</dbReference>
<dbReference type="GO" id="GO:0080019">
    <property type="term" value="F:alcohol-forming very long-chain fatty acyl-CoA reductase activity"/>
    <property type="evidence" value="ECO:0007669"/>
    <property type="project" value="InterPro"/>
</dbReference>
<dbReference type="Pfam" id="PF07993">
    <property type="entry name" value="NAD_binding_4"/>
    <property type="match status" value="1"/>
</dbReference>
<organism evidence="13 14">
    <name type="scientific">Clunio marinus</name>
    <dbReference type="NCBI Taxonomy" id="568069"/>
    <lineage>
        <taxon>Eukaryota</taxon>
        <taxon>Metazoa</taxon>
        <taxon>Ecdysozoa</taxon>
        <taxon>Arthropoda</taxon>
        <taxon>Hexapoda</taxon>
        <taxon>Insecta</taxon>
        <taxon>Pterygota</taxon>
        <taxon>Neoptera</taxon>
        <taxon>Endopterygota</taxon>
        <taxon>Diptera</taxon>
        <taxon>Nematocera</taxon>
        <taxon>Chironomoidea</taxon>
        <taxon>Chironomidae</taxon>
        <taxon>Clunio</taxon>
    </lineage>
</organism>
<dbReference type="GO" id="GO:0035336">
    <property type="term" value="P:long-chain fatty-acyl-CoA metabolic process"/>
    <property type="evidence" value="ECO:0007669"/>
    <property type="project" value="TreeGrafter"/>
</dbReference>
<keyword evidence="8 10" id="KW-0472">Membrane</keyword>
<dbReference type="SUPFAM" id="SSF51735">
    <property type="entry name" value="NAD(P)-binding Rossmann-fold domains"/>
    <property type="match status" value="1"/>
</dbReference>
<evidence type="ECO:0000256" key="1">
    <source>
        <dbReference type="ARBA" id="ARBA00004141"/>
    </source>
</evidence>
<dbReference type="CDD" id="cd05236">
    <property type="entry name" value="FAR-N_SDR_e"/>
    <property type="match status" value="1"/>
</dbReference>
<dbReference type="InterPro" id="IPR013120">
    <property type="entry name" value="FAR_NAD-bd"/>
</dbReference>
<evidence type="ECO:0000313" key="13">
    <source>
        <dbReference type="EMBL" id="CRL01949.1"/>
    </source>
</evidence>
<evidence type="ECO:0000256" key="6">
    <source>
        <dbReference type="ARBA" id="ARBA00022989"/>
    </source>
</evidence>
<dbReference type="STRING" id="568069.A0A1J1INY6"/>
<dbReference type="OrthoDB" id="429813at2759"/>
<keyword evidence="5 10" id="KW-0521">NADP</keyword>
<dbReference type="CDD" id="cd09071">
    <property type="entry name" value="FAR_C"/>
    <property type="match status" value="1"/>
</dbReference>
<dbReference type="FunFam" id="3.40.50.720:FF:000143">
    <property type="entry name" value="Fatty acyl-CoA reductase"/>
    <property type="match status" value="1"/>
</dbReference>
<reference evidence="13 14" key="1">
    <citation type="submission" date="2015-04" db="EMBL/GenBank/DDBJ databases">
        <authorList>
            <person name="Syromyatnikov M.Y."/>
            <person name="Popov V.N."/>
        </authorList>
    </citation>
    <scope>NUCLEOTIDE SEQUENCE [LARGE SCALE GENOMIC DNA]</scope>
</reference>
<dbReference type="Gene3D" id="3.40.50.720">
    <property type="entry name" value="NAD(P)-binding Rossmann-like Domain"/>
    <property type="match status" value="1"/>
</dbReference>
<evidence type="ECO:0000256" key="2">
    <source>
        <dbReference type="ARBA" id="ARBA00005928"/>
    </source>
</evidence>
<accession>A0A1J1INY6</accession>
<dbReference type="InterPro" id="IPR026055">
    <property type="entry name" value="FAR"/>
</dbReference>
<sequence>MNENSKKSEISNFYSGKNILITGATGFMGKVLVEKLLRDCDELSKIFVLIRPKKNVDIRKRREEMINSMIFDVIRDRNSEKFEKIKVIEGDLTLDNFGLNGNDETELVENIHIIFHCAANVRFDQTLKCAVNFNLNGTHRVLKLAEKMKHLIVFTHISTAYCHCNETVLEERYYPSNENPYGVIEMVKMMKDETLEMITPKLLNGLPNTYAYTKGLTEDLVHSYREKFPIVIARPSIVTAAWKTPFPGWIEGLNGPTGLLIGAGKGVIRSMHGNPNHNSEAVPVDITINAIIILAYKRSGMSKDICYFCNLTESGANPLTWGDTINIGRKLFYDYPMCQSLWYPNGSIKPNYYKHMFCVIFFHYLPAYFIDFLMIIFRQKPFLVKVQKRVSQGLKVLQYYTTREWIFINENFLKLHRELNDVDKKKFSCDLFQIDITEYLLNFIKGTRYYLLKESPESLPKARATLKRLYYLDKFVSMLFYALIFYLLWINIDWIMSFLKRLIYL</sequence>
<dbReference type="GO" id="GO:0005777">
    <property type="term" value="C:peroxisome"/>
    <property type="evidence" value="ECO:0007669"/>
    <property type="project" value="TreeGrafter"/>
</dbReference>
<evidence type="ECO:0000259" key="12">
    <source>
        <dbReference type="Pfam" id="PF07993"/>
    </source>
</evidence>
<name>A0A1J1INY6_9DIPT</name>
<keyword evidence="14" id="KW-1185">Reference proteome</keyword>
<keyword evidence="10" id="KW-0560">Oxidoreductase</keyword>
<feature type="domain" description="Thioester reductase (TE)" evidence="12">
    <location>
        <begin position="21"/>
        <end position="291"/>
    </location>
</feature>
<comment type="function">
    <text evidence="10">Catalyzes the reduction of fatty acyl-CoA to fatty alcohols.</text>
</comment>
<dbReference type="Pfam" id="PF03015">
    <property type="entry name" value="Sterile"/>
    <property type="match status" value="1"/>
</dbReference>
<dbReference type="EC" id="1.2.1.84" evidence="10"/>
<dbReference type="GO" id="GO:0102965">
    <property type="term" value="F:alcohol-forming long-chain fatty acyl-CoA reductase activity"/>
    <property type="evidence" value="ECO:0007669"/>
    <property type="project" value="UniProtKB-EC"/>
</dbReference>
<keyword evidence="4 10" id="KW-0812">Transmembrane</keyword>
<dbReference type="PANTHER" id="PTHR11011:SF118">
    <property type="entry name" value="FATTY ACYL-COA REDUCTASE"/>
    <property type="match status" value="1"/>
</dbReference>
<keyword evidence="6 10" id="KW-1133">Transmembrane helix</keyword>
<evidence type="ECO:0000259" key="11">
    <source>
        <dbReference type="Pfam" id="PF03015"/>
    </source>
</evidence>
<evidence type="ECO:0000256" key="8">
    <source>
        <dbReference type="ARBA" id="ARBA00023136"/>
    </source>
</evidence>
<feature type="transmembrane region" description="Helical" evidence="10">
    <location>
        <begin position="471"/>
        <end position="492"/>
    </location>
</feature>
<feature type="transmembrane region" description="Helical" evidence="10">
    <location>
        <begin position="352"/>
        <end position="377"/>
    </location>
</feature>
<keyword evidence="7 10" id="KW-0443">Lipid metabolism</keyword>